<dbReference type="Pfam" id="PF00069">
    <property type="entry name" value="Pkinase"/>
    <property type="match status" value="1"/>
</dbReference>
<dbReference type="InterPro" id="IPR017441">
    <property type="entry name" value="Protein_kinase_ATP_BS"/>
</dbReference>
<feature type="region of interest" description="Disordered" evidence="9">
    <location>
        <begin position="573"/>
        <end position="602"/>
    </location>
</feature>
<dbReference type="Pfam" id="PF00659">
    <property type="entry name" value="POLO_box"/>
    <property type="match status" value="2"/>
</dbReference>
<evidence type="ECO:0000256" key="1">
    <source>
        <dbReference type="ARBA" id="ARBA00022527"/>
    </source>
</evidence>
<dbReference type="Gene3D" id="3.30.1120.30">
    <property type="entry name" value="POLO box domain"/>
    <property type="match status" value="2"/>
</dbReference>
<keyword evidence="4 7" id="KW-0547">Nucleotide-binding</keyword>
<dbReference type="OrthoDB" id="408964at2759"/>
<dbReference type="EMBL" id="KZ819662">
    <property type="protein sequence ID" value="PWN29883.1"/>
    <property type="molecule type" value="Genomic_DNA"/>
</dbReference>
<dbReference type="SUPFAM" id="SSF82615">
    <property type="entry name" value="Polo-box domain"/>
    <property type="match status" value="2"/>
</dbReference>
<evidence type="ECO:0000256" key="8">
    <source>
        <dbReference type="RuleBase" id="RU361162"/>
    </source>
</evidence>
<dbReference type="STRING" id="1569628.A0A316V132"/>
<keyword evidence="5 8" id="KW-0418">Kinase</keyword>
<proteinExistence type="inferred from homology"/>
<dbReference type="GO" id="GO:0004674">
    <property type="term" value="F:protein serine/threonine kinase activity"/>
    <property type="evidence" value="ECO:0007669"/>
    <property type="project" value="UniProtKB-KW"/>
</dbReference>
<dbReference type="Proteomes" id="UP000245884">
    <property type="component" value="Unassembled WGS sequence"/>
</dbReference>
<evidence type="ECO:0000256" key="3">
    <source>
        <dbReference type="ARBA" id="ARBA00022737"/>
    </source>
</evidence>
<feature type="domain" description="Protein kinase" evidence="10">
    <location>
        <begin position="109"/>
        <end position="364"/>
    </location>
</feature>
<feature type="compositionally biased region" description="Polar residues" evidence="9">
    <location>
        <begin position="574"/>
        <end position="584"/>
    </location>
</feature>
<evidence type="ECO:0000256" key="9">
    <source>
        <dbReference type="SAM" id="MobiDB-lite"/>
    </source>
</evidence>
<dbReference type="RefSeq" id="XP_025364495.1">
    <property type="nucleotide sequence ID" value="XM_025504853.1"/>
</dbReference>
<dbReference type="GO" id="GO:0005634">
    <property type="term" value="C:nucleus"/>
    <property type="evidence" value="ECO:0007669"/>
    <property type="project" value="TreeGrafter"/>
</dbReference>
<evidence type="ECO:0000256" key="2">
    <source>
        <dbReference type="ARBA" id="ARBA00022679"/>
    </source>
</evidence>
<comment type="similarity">
    <text evidence="8">Belongs to the protein kinase superfamily. Ser/Thr protein kinase family. CDC5/Polo subfamily.</text>
</comment>
<dbReference type="InterPro" id="IPR033695">
    <property type="entry name" value="POLO_box_2"/>
</dbReference>
<evidence type="ECO:0000256" key="4">
    <source>
        <dbReference type="ARBA" id="ARBA00022741"/>
    </source>
</evidence>
<feature type="binding site" evidence="7">
    <location>
        <position position="142"/>
    </location>
    <ligand>
        <name>ATP</name>
        <dbReference type="ChEBI" id="CHEBI:30616"/>
    </ligand>
</feature>
<dbReference type="GO" id="GO:0000922">
    <property type="term" value="C:spindle pole"/>
    <property type="evidence" value="ECO:0007669"/>
    <property type="project" value="TreeGrafter"/>
</dbReference>
<dbReference type="FunFam" id="3.30.200.20:FF:000042">
    <property type="entry name" value="Aurora kinase A"/>
    <property type="match status" value="1"/>
</dbReference>
<organism evidence="12 13">
    <name type="scientific">Jaminaea rosea</name>
    <dbReference type="NCBI Taxonomy" id="1569628"/>
    <lineage>
        <taxon>Eukaryota</taxon>
        <taxon>Fungi</taxon>
        <taxon>Dikarya</taxon>
        <taxon>Basidiomycota</taxon>
        <taxon>Ustilaginomycotina</taxon>
        <taxon>Exobasidiomycetes</taxon>
        <taxon>Microstromatales</taxon>
        <taxon>Microstromatales incertae sedis</taxon>
        <taxon>Jaminaea</taxon>
    </lineage>
</organism>
<dbReference type="GO" id="GO:0005816">
    <property type="term" value="C:spindle pole body"/>
    <property type="evidence" value="ECO:0007669"/>
    <property type="project" value="TreeGrafter"/>
</dbReference>
<dbReference type="FunFam" id="1.10.510.10:FF:000571">
    <property type="entry name" value="Maternal embryonic leucine zipper kinase"/>
    <property type="match status" value="1"/>
</dbReference>
<dbReference type="InterPro" id="IPR036947">
    <property type="entry name" value="POLO_box_dom_sf"/>
</dbReference>
<evidence type="ECO:0000313" key="12">
    <source>
        <dbReference type="EMBL" id="PWN29883.1"/>
    </source>
</evidence>
<feature type="domain" description="POLO box" evidence="11">
    <location>
        <begin position="647"/>
        <end position="755"/>
    </location>
</feature>
<gene>
    <name evidence="12" type="ORF">BDZ90DRAFT_228935</name>
</gene>
<dbReference type="GO" id="GO:0005524">
    <property type="term" value="F:ATP binding"/>
    <property type="evidence" value="ECO:0007669"/>
    <property type="project" value="UniProtKB-UniRule"/>
</dbReference>
<dbReference type="CDD" id="cd14099">
    <property type="entry name" value="STKc_PLK"/>
    <property type="match status" value="1"/>
</dbReference>
<feature type="compositionally biased region" description="Low complexity" evidence="9">
    <location>
        <begin position="39"/>
        <end position="49"/>
    </location>
</feature>
<dbReference type="SMART" id="SM00220">
    <property type="entry name" value="S_TKc"/>
    <property type="match status" value="1"/>
</dbReference>
<dbReference type="PROSITE" id="PS00107">
    <property type="entry name" value="PROTEIN_KINASE_ATP"/>
    <property type="match status" value="1"/>
</dbReference>
<sequence>MTTAYTRPHGHGANAGGPLNPLSGSTTNLDSRRRDPSSATTYTAGGAATKSPTRRKESPVAPTTTATANVATATAAPAAERKSKKPAQEKPVNLPDPPASLVDNEGVQWTRGRLLGSGGFARVYDAISERGEMRAFKVIAKKHLQSRKTRQKILAEIMIHSSFKHPNVVTFEDAIEDDEHVYFKLELCKAGSMNDMVKKRGRYTDAESRFFMVQILAGCQGMHTHNIIHRDLKLGNIFLDEGMNVKIGDFGLAALLKEVGERKKTVCGTPNYIAPEVLYDEGEGHSFEVDIWSVGVILYTMLVGRPPFQTSDIQKIYARIKNNDYEIPVEAGLRPEAEDLITSILAPKPQDRPSLIEIMNHPWFTAGPIPTFIPMHATKTLPKLNLPATPEENRRNFDFVKQKSAWIPNADDVLDDEDEEAEADPREELKQQELLEEEREKIDAAFKRAIQPASPISALLKASRQPLIKAGGAGGRSSGGGSGAALARQLSAMSIKGGASKAAAPGVTQAAAPAVPLDKENASPLDAMPPPRTVRRNLDVALAPTSEYEAAEERRMLGQKARLVAGMSGATVMTAGSSRPTTAGSEDEAPNPSATPPPRTTSDLDTMVHYLGEALVASEAGLPYAPLDHAGRRLEQEEGSAPDPKVFVISWLDHSEKYGLGYALSDGSVGVYFRDSTSMAINCARSHAEYMPSGGRRRANANEVGDNELDVKRENYDVAAYNAASDRDRPVDLPFPSALHPKIKVLRYFEQEIMDRLYGADSPLTYRDLATSKGIPHVHKWYRCHAAILFRLSTGLVQFNFYDHTKVFIHLNANGMVVSVLPPVESTGGVQALKSYWIGEMVGIAHPERAGREREQGWKGRGTSPSERRMVRGVMKKLKVVLGVLSSTVAGATATATPTATTTATTRR</sequence>
<keyword evidence="3" id="KW-0677">Repeat</keyword>
<keyword evidence="2 8" id="KW-0808">Transferase</keyword>
<dbReference type="PANTHER" id="PTHR24345:SF0">
    <property type="entry name" value="CELL CYCLE SERINE_THREONINE-PROTEIN KINASE CDC5_MSD2"/>
    <property type="match status" value="1"/>
</dbReference>
<dbReference type="GO" id="GO:0005737">
    <property type="term" value="C:cytoplasm"/>
    <property type="evidence" value="ECO:0007669"/>
    <property type="project" value="TreeGrafter"/>
</dbReference>
<feature type="compositionally biased region" description="Acidic residues" evidence="9">
    <location>
        <begin position="412"/>
        <end position="422"/>
    </location>
</feature>
<reference evidence="12 13" key="1">
    <citation type="journal article" date="2018" name="Mol. Biol. Evol.">
        <title>Broad Genomic Sampling Reveals a Smut Pathogenic Ancestry of the Fungal Clade Ustilaginomycotina.</title>
        <authorList>
            <person name="Kijpornyongpan T."/>
            <person name="Mondo S.J."/>
            <person name="Barry K."/>
            <person name="Sandor L."/>
            <person name="Lee J."/>
            <person name="Lipzen A."/>
            <person name="Pangilinan J."/>
            <person name="LaButti K."/>
            <person name="Hainaut M."/>
            <person name="Henrissat B."/>
            <person name="Grigoriev I.V."/>
            <person name="Spatafora J.W."/>
            <person name="Aime M.C."/>
        </authorList>
    </citation>
    <scope>NUCLEOTIDE SEQUENCE [LARGE SCALE GENOMIC DNA]</scope>
    <source>
        <strain evidence="12 13">MCA 5214</strain>
    </source>
</reference>
<dbReference type="GeneID" id="37026676"/>
<feature type="compositionally biased region" description="Basic and acidic residues" evidence="9">
    <location>
        <begin position="423"/>
        <end position="432"/>
    </location>
</feature>
<keyword evidence="13" id="KW-1185">Reference proteome</keyword>
<dbReference type="GO" id="GO:0000776">
    <property type="term" value="C:kinetochore"/>
    <property type="evidence" value="ECO:0007669"/>
    <property type="project" value="TreeGrafter"/>
</dbReference>
<dbReference type="InterPro" id="IPR008271">
    <property type="entry name" value="Ser/Thr_kinase_AS"/>
</dbReference>
<evidence type="ECO:0000256" key="7">
    <source>
        <dbReference type="PROSITE-ProRule" id="PRU10141"/>
    </source>
</evidence>
<dbReference type="InterPro" id="IPR011009">
    <property type="entry name" value="Kinase-like_dom_sf"/>
</dbReference>
<dbReference type="InterPro" id="IPR033701">
    <property type="entry name" value="POLO_box_1"/>
</dbReference>
<dbReference type="EC" id="2.7.11.21" evidence="8"/>
<dbReference type="InterPro" id="IPR000719">
    <property type="entry name" value="Prot_kinase_dom"/>
</dbReference>
<dbReference type="Gene3D" id="1.10.510.10">
    <property type="entry name" value="Transferase(Phosphotransferase) domain 1"/>
    <property type="match status" value="1"/>
</dbReference>
<dbReference type="PROSITE" id="PS00108">
    <property type="entry name" value="PROTEIN_KINASE_ST"/>
    <property type="match status" value="1"/>
</dbReference>
<feature type="region of interest" description="Disordered" evidence="9">
    <location>
        <begin position="411"/>
        <end position="432"/>
    </location>
</feature>
<dbReference type="CDD" id="cd13117">
    <property type="entry name" value="POLO_box_2"/>
    <property type="match status" value="1"/>
</dbReference>
<name>A0A316V132_9BASI</name>
<dbReference type="CDD" id="cd13118">
    <property type="entry name" value="POLO_box_1"/>
    <property type="match status" value="1"/>
</dbReference>
<dbReference type="InterPro" id="IPR000959">
    <property type="entry name" value="POLO_box_dom"/>
</dbReference>
<evidence type="ECO:0000256" key="5">
    <source>
        <dbReference type="ARBA" id="ARBA00022777"/>
    </source>
</evidence>
<comment type="catalytic activity">
    <reaction evidence="8">
        <text>L-threonyl-[protein] + ATP = O-phospho-L-threonyl-[protein] + ADP + H(+)</text>
        <dbReference type="Rhea" id="RHEA:46608"/>
        <dbReference type="Rhea" id="RHEA-COMP:11060"/>
        <dbReference type="Rhea" id="RHEA-COMP:11605"/>
        <dbReference type="ChEBI" id="CHEBI:15378"/>
        <dbReference type="ChEBI" id="CHEBI:30013"/>
        <dbReference type="ChEBI" id="CHEBI:30616"/>
        <dbReference type="ChEBI" id="CHEBI:61977"/>
        <dbReference type="ChEBI" id="CHEBI:456216"/>
        <dbReference type="EC" id="2.7.11.21"/>
    </reaction>
</comment>
<evidence type="ECO:0000313" key="13">
    <source>
        <dbReference type="Proteomes" id="UP000245884"/>
    </source>
</evidence>
<evidence type="ECO:0000259" key="10">
    <source>
        <dbReference type="PROSITE" id="PS50011"/>
    </source>
</evidence>
<feature type="region of interest" description="Disordered" evidence="9">
    <location>
        <begin position="1"/>
        <end position="103"/>
    </location>
</feature>
<evidence type="ECO:0000256" key="6">
    <source>
        <dbReference type="ARBA" id="ARBA00022840"/>
    </source>
</evidence>
<dbReference type="PANTHER" id="PTHR24345">
    <property type="entry name" value="SERINE/THREONINE-PROTEIN KINASE PLK"/>
    <property type="match status" value="1"/>
</dbReference>
<accession>A0A316V132</accession>
<feature type="compositionally biased region" description="Low complexity" evidence="9">
    <location>
        <begin position="59"/>
        <end position="78"/>
    </location>
</feature>
<dbReference type="SUPFAM" id="SSF56112">
    <property type="entry name" value="Protein kinase-like (PK-like)"/>
    <property type="match status" value="1"/>
</dbReference>
<keyword evidence="6 7" id="KW-0067">ATP-binding</keyword>
<dbReference type="PROSITE" id="PS50078">
    <property type="entry name" value="POLO_BOX"/>
    <property type="match status" value="1"/>
</dbReference>
<dbReference type="GO" id="GO:0007052">
    <property type="term" value="P:mitotic spindle organization"/>
    <property type="evidence" value="ECO:0007669"/>
    <property type="project" value="TreeGrafter"/>
</dbReference>
<protein>
    <recommendedName>
        <fullName evidence="8">Serine/threonine-protein kinase</fullName>
        <ecNumber evidence="8">2.7.11.21</ecNumber>
    </recommendedName>
</protein>
<dbReference type="PROSITE" id="PS50011">
    <property type="entry name" value="PROTEIN_KINASE_DOM"/>
    <property type="match status" value="1"/>
</dbReference>
<evidence type="ECO:0000259" key="11">
    <source>
        <dbReference type="PROSITE" id="PS50078"/>
    </source>
</evidence>
<keyword evidence="1 8" id="KW-0723">Serine/threonine-protein kinase</keyword>
<dbReference type="AlphaFoldDB" id="A0A316V132"/>